<evidence type="ECO:0000313" key="2">
    <source>
        <dbReference type="Proteomes" id="UP001597287"/>
    </source>
</evidence>
<reference evidence="2" key="1">
    <citation type="journal article" date="2019" name="Int. J. Syst. Evol. Microbiol.">
        <title>The Global Catalogue of Microorganisms (GCM) 10K type strain sequencing project: providing services to taxonomists for standard genome sequencing and annotation.</title>
        <authorList>
            <consortium name="The Broad Institute Genomics Platform"/>
            <consortium name="The Broad Institute Genome Sequencing Center for Infectious Disease"/>
            <person name="Wu L."/>
            <person name="Ma J."/>
        </authorList>
    </citation>
    <scope>NUCLEOTIDE SEQUENCE [LARGE SCALE GENOMIC DNA]</scope>
    <source>
        <strain evidence="2">CCUG 62793</strain>
    </source>
</reference>
<comment type="caution">
    <text evidence="1">The sequence shown here is derived from an EMBL/GenBank/DDBJ whole genome shotgun (WGS) entry which is preliminary data.</text>
</comment>
<keyword evidence="2" id="KW-1185">Reference proteome</keyword>
<organism evidence="1 2">
    <name type="scientific">Delftia deserti</name>
    <dbReference type="NCBI Taxonomy" id="1651218"/>
    <lineage>
        <taxon>Bacteria</taxon>
        <taxon>Pseudomonadati</taxon>
        <taxon>Pseudomonadota</taxon>
        <taxon>Betaproteobacteria</taxon>
        <taxon>Burkholderiales</taxon>
        <taxon>Comamonadaceae</taxon>
        <taxon>Delftia</taxon>
    </lineage>
</organism>
<accession>A0ABW5EXU9</accession>
<gene>
    <name evidence="1" type="ORF">ACFSPV_28440</name>
</gene>
<proteinExistence type="predicted"/>
<protein>
    <submittedName>
        <fullName evidence="1">Uncharacterized protein</fullName>
    </submittedName>
</protein>
<sequence>MATESTNISIIMLERIWELLNGIIDEKNSAAESQLNAALGAAGSVAVEFDKGAATAAASAINAVTAPALGPMTSPGTPALLPSAPDPGQAPTPVAILTPGLGAIDPMADYGQAPAFDDADAFTMDSLRNLYENDRAEMLQQLEFSFQGFMAEYFPPGGYFDKATAWLERVLDAQGTGIPIAVESALWERDRARLTAEASRAEDEALTMWAGRGYALPPGALVHSTQLIRSGLTNALAQQSRDIAIKVTDVHVENARFAVGQAATIRSQAIGAAVEYIKALMVSPQYVGQWLGALLDGRAKLVGAQADVFRTRAGVAVDVFKVGAQTQLDKFKTSADVGIESAKTQNATGLEAYRVGADVGRQQFQAELDLYRSSEQFRLEHFKTVEDRALRYFEGELRAAQVKGEMLTRAGELGARVSEGVSKVELEKAQMKVQAMMEAAKMLATQCAAALNNMQLSAQASNSSTTSGRM</sequence>
<name>A0ABW5EXU9_9BURK</name>
<evidence type="ECO:0000313" key="1">
    <source>
        <dbReference type="EMBL" id="MFD2322612.1"/>
    </source>
</evidence>
<dbReference type="EMBL" id="JBHUIG010000042">
    <property type="protein sequence ID" value="MFD2322612.1"/>
    <property type="molecule type" value="Genomic_DNA"/>
</dbReference>
<dbReference type="RefSeq" id="WP_380105463.1">
    <property type="nucleotide sequence ID" value="NZ_JBHSIH010000001.1"/>
</dbReference>
<dbReference type="Proteomes" id="UP001597287">
    <property type="component" value="Unassembled WGS sequence"/>
</dbReference>